<evidence type="ECO:0000313" key="8">
    <source>
        <dbReference type="Proteomes" id="UP000654075"/>
    </source>
</evidence>
<accession>A0A813L018</accession>
<dbReference type="SMART" id="SM00360">
    <property type="entry name" value="RRM"/>
    <property type="match status" value="1"/>
</dbReference>
<dbReference type="InterPro" id="IPR018952">
    <property type="entry name" value="2-5-oligoAdlate_synth_1_dom2/C"/>
</dbReference>
<dbReference type="InterPro" id="IPR002934">
    <property type="entry name" value="Polymerase_NTP_transf_dom"/>
</dbReference>
<dbReference type="Gene3D" id="1.10.1410.20">
    <property type="entry name" value="2'-5'-oligoadenylate synthetase 1, domain 2"/>
    <property type="match status" value="1"/>
</dbReference>
<feature type="compositionally biased region" description="Basic and acidic residues" evidence="3">
    <location>
        <begin position="252"/>
        <end position="268"/>
    </location>
</feature>
<dbReference type="OrthoDB" id="9978031at2759"/>
<sequence length="1039" mass="115339">MDTDPYSGLGLVFSAAGSSALPSQRHEAETPVPSKAMSSDVAFAAGRQMVSEFQVGDEVQYFREGTHNWVKTIVEARRTQNGVVTYDLTCKRAAPCDRVREAVVEYKIGEAVEYWSSSSERWIAAEMLSLKPDSKTCDLDVKLAAPLSKVRKASASENAEVSRASSSRCEPRMEEQRSSNQRESAGGTGHAAGTTKVVDGDSRGKGGYKGSGKGKGEDKGGGKGKGKGNDKGGGRSKGSGDKGGYQGGGKGKGKDKGGGKSKGNGDPDKNYRCKIYVSSLAPGTTAKSLRDIFDWYGEIVNSFILLNPDTRQSKCCGFVEFRDAACVSRALTYKMVWVEGKYIRVQRARRPRLGHQAAAQSKETPDEPDFEHLGRMLRLKRCQMSPNEADKDLADKVFNVVADVCRSTGAEVHLVGSTQRQTNISNSDVDMVCLFDRPCNMSGVVQAALRALKYSVSRRDDYFKDSDSEDEREANAESRYQHHQRPSGPLRHMKKALVPIEKLLYSHDTISHKFKDGKLLSDLVDQLRSGTVDHLSHADLELQVVLVNAPQTLRGKNRDKMFCLNNRRLWCFKKLASAGQLTDVRVCLYNYETDPPFFGSRLTTVNGGVSVDFREQSADDFVPDPLDSSDMVQNVQLCSTKGEVIHLQCDGIGVDVLVSATKTLKPPRLEEAALETKFGLRHVWAAVFLYQHNFCDELKLKSEVRDAVRIAKEWCERVAFPKWNPKCRPRGFLIELLVVYVASSLVMSSPWDIFCSWLNLCARQTLPQIKWKWTNLGDHPRVNWGNGPLVLDPCNPTNNVARQFRHWSDLRSYAAESLKKIRSAVLQASTKDAKTPRAHKADADHRESHFPQFAAHREVRGSDGVRDLPKTVCASPLEVRVVLEQLSLPLDGIQCLIQDGFDSLDWLYEHITEQDMEEAGMNKVQRRQLSKALERGGHIYEILQAEDRLPVVNCRGSTSSGVMTDLRVPRVLKTPTAAMTRQLQEKRNLEKRCGKEFKNLVEAIVCAEGCGLLASEQAVELRQLNRAANSAKHDSHAFG</sequence>
<evidence type="ECO:0000313" key="6">
    <source>
        <dbReference type="EMBL" id="CAE8719777.1"/>
    </source>
</evidence>
<dbReference type="Gene3D" id="3.30.460.10">
    <property type="entry name" value="Beta Polymerase, domain 2"/>
    <property type="match status" value="1"/>
</dbReference>
<organism evidence="6 7">
    <name type="scientific">Polarella glacialis</name>
    <name type="common">Dinoflagellate</name>
    <dbReference type="NCBI Taxonomy" id="89957"/>
    <lineage>
        <taxon>Eukaryota</taxon>
        <taxon>Sar</taxon>
        <taxon>Alveolata</taxon>
        <taxon>Dinophyceae</taxon>
        <taxon>Suessiales</taxon>
        <taxon>Suessiaceae</taxon>
        <taxon>Polarella</taxon>
    </lineage>
</organism>
<dbReference type="PANTHER" id="PTHR48024:SF56">
    <property type="entry name" value="HETEROGENEOUS NUCLEAR RIBONUCLEOPROTEIN A0"/>
    <property type="match status" value="1"/>
</dbReference>
<dbReference type="GO" id="GO:0005634">
    <property type="term" value="C:nucleus"/>
    <property type="evidence" value="ECO:0007669"/>
    <property type="project" value="TreeGrafter"/>
</dbReference>
<dbReference type="SUPFAM" id="SSF81631">
    <property type="entry name" value="PAP/OAS1 substrate-binding domain"/>
    <property type="match status" value="1"/>
</dbReference>
<dbReference type="InterPro" id="IPR035979">
    <property type="entry name" value="RBD_domain_sf"/>
</dbReference>
<dbReference type="PANTHER" id="PTHR48024">
    <property type="entry name" value="GEO13361P1-RELATED"/>
    <property type="match status" value="1"/>
</dbReference>
<dbReference type="EMBL" id="CAJNNV010011150">
    <property type="protein sequence ID" value="CAE8599472.1"/>
    <property type="molecule type" value="Genomic_DNA"/>
</dbReference>
<keyword evidence="8" id="KW-1185">Reference proteome</keyword>
<dbReference type="Proteomes" id="UP000654075">
    <property type="component" value="Unassembled WGS sequence"/>
</dbReference>
<feature type="domain" description="RRM" evidence="4">
    <location>
        <begin position="273"/>
        <end position="350"/>
    </location>
</feature>
<feature type="compositionally biased region" description="Basic residues" evidence="3">
    <location>
        <begin position="481"/>
        <end position="490"/>
    </location>
</feature>
<name>A0A813L018_POLGL</name>
<dbReference type="InterPro" id="IPR000504">
    <property type="entry name" value="RRM_dom"/>
</dbReference>
<keyword evidence="1 2" id="KW-0694">RNA-binding</keyword>
<dbReference type="InterPro" id="IPR050886">
    <property type="entry name" value="RNA-binding_reg"/>
</dbReference>
<reference evidence="6" key="1">
    <citation type="submission" date="2021-02" db="EMBL/GenBank/DDBJ databases">
        <authorList>
            <person name="Dougan E. K."/>
            <person name="Rhodes N."/>
            <person name="Thang M."/>
            <person name="Chan C."/>
        </authorList>
    </citation>
    <scope>NUCLEOTIDE SEQUENCE</scope>
</reference>
<feature type="region of interest" description="Disordered" evidence="3">
    <location>
        <begin position="151"/>
        <end position="268"/>
    </location>
</feature>
<dbReference type="InterPro" id="IPR012677">
    <property type="entry name" value="Nucleotide-bd_a/b_plait_sf"/>
</dbReference>
<dbReference type="GO" id="GO:0003723">
    <property type="term" value="F:RNA binding"/>
    <property type="evidence" value="ECO:0007669"/>
    <property type="project" value="UniProtKB-UniRule"/>
</dbReference>
<evidence type="ECO:0000256" key="3">
    <source>
        <dbReference type="SAM" id="MobiDB-lite"/>
    </source>
</evidence>
<feature type="region of interest" description="Disordered" evidence="3">
    <location>
        <begin position="463"/>
        <end position="490"/>
    </location>
</feature>
<comment type="caution">
    <text evidence="6">The sequence shown here is derived from an EMBL/GenBank/DDBJ whole genome shotgun (WGS) entry which is preliminary data.</text>
</comment>
<feature type="compositionally biased region" description="Polar residues" evidence="3">
    <location>
        <begin position="155"/>
        <end position="168"/>
    </location>
</feature>
<feature type="compositionally biased region" description="Basic and acidic residues" evidence="3">
    <location>
        <begin position="214"/>
        <end position="233"/>
    </location>
</feature>
<dbReference type="InterPro" id="IPR043519">
    <property type="entry name" value="NT_sf"/>
</dbReference>
<dbReference type="Gene3D" id="3.30.70.330">
    <property type="match status" value="1"/>
</dbReference>
<dbReference type="Pfam" id="PF01909">
    <property type="entry name" value="NTP_transf_2"/>
    <property type="match status" value="1"/>
</dbReference>
<evidence type="ECO:0000256" key="2">
    <source>
        <dbReference type="PROSITE-ProRule" id="PRU00176"/>
    </source>
</evidence>
<dbReference type="Pfam" id="PF00076">
    <property type="entry name" value="RRM_1"/>
    <property type="match status" value="1"/>
</dbReference>
<dbReference type="PROSITE" id="PS50102">
    <property type="entry name" value="RRM"/>
    <property type="match status" value="1"/>
</dbReference>
<evidence type="ECO:0000259" key="4">
    <source>
        <dbReference type="PROSITE" id="PS50102"/>
    </source>
</evidence>
<dbReference type="SUPFAM" id="SSF81301">
    <property type="entry name" value="Nucleotidyltransferase"/>
    <property type="match status" value="1"/>
</dbReference>
<dbReference type="SUPFAM" id="SSF54928">
    <property type="entry name" value="RNA-binding domain, RBD"/>
    <property type="match status" value="1"/>
</dbReference>
<dbReference type="GO" id="GO:0016779">
    <property type="term" value="F:nucleotidyltransferase activity"/>
    <property type="evidence" value="ECO:0007669"/>
    <property type="project" value="InterPro"/>
</dbReference>
<dbReference type="AlphaFoldDB" id="A0A813L018"/>
<dbReference type="EMBL" id="CAJNNW010033624">
    <property type="protein sequence ID" value="CAE8719777.1"/>
    <property type="molecule type" value="Genomic_DNA"/>
</dbReference>
<proteinExistence type="predicted"/>
<gene>
    <name evidence="5" type="ORF">PGLA1383_LOCUS17818</name>
    <name evidence="6" type="ORF">PGLA2088_LOCUS40881</name>
</gene>
<dbReference type="Pfam" id="PF10421">
    <property type="entry name" value="OAS1_C"/>
    <property type="match status" value="1"/>
</dbReference>
<evidence type="ECO:0000313" key="7">
    <source>
        <dbReference type="Proteomes" id="UP000626109"/>
    </source>
</evidence>
<feature type="compositionally biased region" description="Gly residues" evidence="3">
    <location>
        <begin position="235"/>
        <end position="250"/>
    </location>
</feature>
<dbReference type="Proteomes" id="UP000626109">
    <property type="component" value="Unassembled WGS sequence"/>
</dbReference>
<protein>
    <recommendedName>
        <fullName evidence="4">RRM domain-containing protein</fullName>
    </recommendedName>
</protein>
<evidence type="ECO:0000256" key="1">
    <source>
        <dbReference type="ARBA" id="ARBA00022884"/>
    </source>
</evidence>
<evidence type="ECO:0000313" key="5">
    <source>
        <dbReference type="EMBL" id="CAE8599472.1"/>
    </source>
</evidence>